<dbReference type="PANTHER" id="PTHR14725">
    <property type="entry name" value="RIBOSOME-BINDING FACTOR A, MITOCHONDRIAL-RELATED"/>
    <property type="match status" value="1"/>
</dbReference>
<name>B3NXH9_DROER</name>
<evidence type="ECO:0000313" key="2">
    <source>
        <dbReference type="Proteomes" id="UP000008711"/>
    </source>
</evidence>
<sequence>MLSIRVLRLQNGHSVLSNACQIALSRHKSSKRSSKDNVTRQGKIFGSLFGSRLKGSKNHWYPSPDAGTSGNQKSLHALKFGKPHSNTTANHNNRRMSVLNKLFMTNITDILATGAVADSIVGQGVQISYVKITSDFSRINVYWMGKDGGENQELEDTLNRISGRLQHELSQLHLMGEVPKIKFVRDKTSTGLHQVQEVLSRIEIQYSYYSSTSAEAEESNAESCQTAADEEWPEMRQDFLSFNQSSVMDKILGKMRKSKEAWVNHRQNIAKT</sequence>
<dbReference type="PANTHER" id="PTHR14725:SF0">
    <property type="entry name" value="RIBOSOME-BINDING FACTOR A, MITOCHONDRIAL-RELATED"/>
    <property type="match status" value="1"/>
</dbReference>
<gene>
    <name evidence="1" type="primary">Dere\GG17927</name>
    <name evidence="1" type="synonym">dere_GLEANR_2811</name>
    <name evidence="1" type="synonym">GG17927</name>
    <name evidence="1" type="ORF">Dere_GG17927</name>
</gene>
<protein>
    <recommendedName>
        <fullName evidence="3">Ribosome-binding factor A, mitochondrial</fullName>
    </recommendedName>
</protein>
<dbReference type="Proteomes" id="UP000008711">
    <property type="component" value="Unassembled WGS sequence"/>
</dbReference>
<reference evidence="1 2" key="1">
    <citation type="journal article" date="2007" name="Nature">
        <title>Evolution of genes and genomes on the Drosophila phylogeny.</title>
        <authorList>
            <consortium name="Drosophila 12 Genomes Consortium"/>
            <person name="Clark A.G."/>
            <person name="Eisen M.B."/>
            <person name="Smith D.R."/>
            <person name="Bergman C.M."/>
            <person name="Oliver B."/>
            <person name="Markow T.A."/>
            <person name="Kaufman T.C."/>
            <person name="Kellis M."/>
            <person name="Gelbart W."/>
            <person name="Iyer V.N."/>
            <person name="Pollard D.A."/>
            <person name="Sackton T.B."/>
            <person name="Larracuente A.M."/>
            <person name="Singh N.D."/>
            <person name="Abad J.P."/>
            <person name="Abt D.N."/>
            <person name="Adryan B."/>
            <person name="Aguade M."/>
            <person name="Akashi H."/>
            <person name="Anderson W.W."/>
            <person name="Aquadro C.F."/>
            <person name="Ardell D.H."/>
            <person name="Arguello R."/>
            <person name="Artieri C.G."/>
            <person name="Barbash D.A."/>
            <person name="Barker D."/>
            <person name="Barsanti P."/>
            <person name="Batterham P."/>
            <person name="Batzoglou S."/>
            <person name="Begun D."/>
            <person name="Bhutkar A."/>
            <person name="Blanco E."/>
            <person name="Bosak S.A."/>
            <person name="Bradley R.K."/>
            <person name="Brand A.D."/>
            <person name="Brent M.R."/>
            <person name="Brooks A.N."/>
            <person name="Brown R.H."/>
            <person name="Butlin R.K."/>
            <person name="Caggese C."/>
            <person name="Calvi B.R."/>
            <person name="Bernardo de Carvalho A."/>
            <person name="Caspi A."/>
            <person name="Castrezana S."/>
            <person name="Celniker S.E."/>
            <person name="Chang J.L."/>
            <person name="Chapple C."/>
            <person name="Chatterji S."/>
            <person name="Chinwalla A."/>
            <person name="Civetta A."/>
            <person name="Clifton S.W."/>
            <person name="Comeron J.M."/>
            <person name="Costello J.C."/>
            <person name="Coyne J.A."/>
            <person name="Daub J."/>
            <person name="David R.G."/>
            <person name="Delcher A.L."/>
            <person name="Delehaunty K."/>
            <person name="Do C.B."/>
            <person name="Ebling H."/>
            <person name="Edwards K."/>
            <person name="Eickbush T."/>
            <person name="Evans J.D."/>
            <person name="Filipski A."/>
            <person name="Findeiss S."/>
            <person name="Freyhult E."/>
            <person name="Fulton L."/>
            <person name="Fulton R."/>
            <person name="Garcia A.C."/>
            <person name="Gardiner A."/>
            <person name="Garfield D.A."/>
            <person name="Garvin B.E."/>
            <person name="Gibson G."/>
            <person name="Gilbert D."/>
            <person name="Gnerre S."/>
            <person name="Godfrey J."/>
            <person name="Good R."/>
            <person name="Gotea V."/>
            <person name="Gravely B."/>
            <person name="Greenberg A.J."/>
            <person name="Griffiths-Jones S."/>
            <person name="Gross S."/>
            <person name="Guigo R."/>
            <person name="Gustafson E.A."/>
            <person name="Haerty W."/>
            <person name="Hahn M.W."/>
            <person name="Halligan D.L."/>
            <person name="Halpern A.L."/>
            <person name="Halter G.M."/>
            <person name="Han M.V."/>
            <person name="Heger A."/>
            <person name="Hillier L."/>
            <person name="Hinrichs A.S."/>
            <person name="Holmes I."/>
            <person name="Hoskins R.A."/>
            <person name="Hubisz M.J."/>
            <person name="Hultmark D."/>
            <person name="Huntley M.A."/>
            <person name="Jaffe D.B."/>
            <person name="Jagadeeshan S."/>
            <person name="Jeck W.R."/>
            <person name="Johnson J."/>
            <person name="Jones C.D."/>
            <person name="Jordan W.C."/>
            <person name="Karpen G.H."/>
            <person name="Kataoka E."/>
            <person name="Keightley P.D."/>
            <person name="Kheradpour P."/>
            <person name="Kirkness E.F."/>
            <person name="Koerich L.B."/>
            <person name="Kristiansen K."/>
            <person name="Kudrna D."/>
            <person name="Kulathinal R.J."/>
            <person name="Kumar S."/>
            <person name="Kwok R."/>
            <person name="Lander E."/>
            <person name="Langley C.H."/>
            <person name="Lapoint R."/>
            <person name="Lazzaro B.P."/>
            <person name="Lee S.J."/>
            <person name="Levesque L."/>
            <person name="Li R."/>
            <person name="Lin C.F."/>
            <person name="Lin M.F."/>
            <person name="Lindblad-Toh K."/>
            <person name="Llopart A."/>
            <person name="Long M."/>
            <person name="Low L."/>
            <person name="Lozovsky E."/>
            <person name="Lu J."/>
            <person name="Luo M."/>
            <person name="Machado C.A."/>
            <person name="Makalowski W."/>
            <person name="Marzo M."/>
            <person name="Matsuda M."/>
            <person name="Matzkin L."/>
            <person name="McAllister B."/>
            <person name="McBride C.S."/>
            <person name="McKernan B."/>
            <person name="McKernan K."/>
            <person name="Mendez-Lago M."/>
            <person name="Minx P."/>
            <person name="Mollenhauer M.U."/>
            <person name="Montooth K."/>
            <person name="Mount S.M."/>
            <person name="Mu X."/>
            <person name="Myers E."/>
            <person name="Negre B."/>
            <person name="Newfeld S."/>
            <person name="Nielsen R."/>
            <person name="Noor M.A."/>
            <person name="O'Grady P."/>
            <person name="Pachter L."/>
            <person name="Papaceit M."/>
            <person name="Parisi M.J."/>
            <person name="Parisi M."/>
            <person name="Parts L."/>
            <person name="Pedersen J.S."/>
            <person name="Pesole G."/>
            <person name="Phillippy A.M."/>
            <person name="Ponting C.P."/>
            <person name="Pop M."/>
            <person name="Porcelli D."/>
            <person name="Powell J.R."/>
            <person name="Prohaska S."/>
            <person name="Pruitt K."/>
            <person name="Puig M."/>
            <person name="Quesneville H."/>
            <person name="Ram K.R."/>
            <person name="Rand D."/>
            <person name="Rasmussen M.D."/>
            <person name="Reed L.K."/>
            <person name="Reenan R."/>
            <person name="Reily A."/>
            <person name="Remington K.A."/>
            <person name="Rieger T.T."/>
            <person name="Ritchie M.G."/>
            <person name="Robin C."/>
            <person name="Rogers Y.H."/>
            <person name="Rohde C."/>
            <person name="Rozas J."/>
            <person name="Rubenfield M.J."/>
            <person name="Ruiz A."/>
            <person name="Russo S."/>
            <person name="Salzberg S.L."/>
            <person name="Sanchez-Gracia A."/>
            <person name="Saranga D.J."/>
            <person name="Sato H."/>
            <person name="Schaeffer S.W."/>
            <person name="Schatz M.C."/>
            <person name="Schlenke T."/>
            <person name="Schwartz R."/>
            <person name="Segarra C."/>
            <person name="Singh R.S."/>
            <person name="Sirot L."/>
            <person name="Sirota M."/>
            <person name="Sisneros N.B."/>
            <person name="Smith C.D."/>
            <person name="Smith T.F."/>
            <person name="Spieth J."/>
            <person name="Stage D.E."/>
            <person name="Stark A."/>
            <person name="Stephan W."/>
            <person name="Strausberg R.L."/>
            <person name="Strempel S."/>
            <person name="Sturgill D."/>
            <person name="Sutton G."/>
            <person name="Sutton G.G."/>
            <person name="Tao W."/>
            <person name="Teichmann S."/>
            <person name="Tobari Y.N."/>
            <person name="Tomimura Y."/>
            <person name="Tsolas J.M."/>
            <person name="Valente V.L."/>
            <person name="Venter E."/>
            <person name="Venter J.C."/>
            <person name="Vicario S."/>
            <person name="Vieira F.G."/>
            <person name="Vilella A.J."/>
            <person name="Villasante A."/>
            <person name="Walenz B."/>
            <person name="Wang J."/>
            <person name="Wasserman M."/>
            <person name="Watts T."/>
            <person name="Wilson D."/>
            <person name="Wilson R.K."/>
            <person name="Wing R.A."/>
            <person name="Wolfner M.F."/>
            <person name="Wong A."/>
            <person name="Wong G.K."/>
            <person name="Wu C.I."/>
            <person name="Wu G."/>
            <person name="Yamamoto D."/>
            <person name="Yang H.P."/>
            <person name="Yang S.P."/>
            <person name="Yorke J.A."/>
            <person name="Yoshida K."/>
            <person name="Zdobnov E."/>
            <person name="Zhang P."/>
            <person name="Zhang Y."/>
            <person name="Zimin A.V."/>
            <person name="Baldwin J."/>
            <person name="Abdouelleil A."/>
            <person name="Abdulkadir J."/>
            <person name="Abebe A."/>
            <person name="Abera B."/>
            <person name="Abreu J."/>
            <person name="Acer S.C."/>
            <person name="Aftuck L."/>
            <person name="Alexander A."/>
            <person name="An P."/>
            <person name="Anderson E."/>
            <person name="Anderson S."/>
            <person name="Arachi H."/>
            <person name="Azer M."/>
            <person name="Bachantsang P."/>
            <person name="Barry A."/>
            <person name="Bayul T."/>
            <person name="Berlin A."/>
            <person name="Bessette D."/>
            <person name="Bloom T."/>
            <person name="Blye J."/>
            <person name="Boguslavskiy L."/>
            <person name="Bonnet C."/>
            <person name="Boukhgalter B."/>
            <person name="Bourzgui I."/>
            <person name="Brown A."/>
            <person name="Cahill P."/>
            <person name="Channer S."/>
            <person name="Cheshatsang Y."/>
            <person name="Chuda L."/>
            <person name="Citroen M."/>
            <person name="Collymore A."/>
            <person name="Cooke P."/>
            <person name="Costello M."/>
            <person name="D'Aco K."/>
            <person name="Daza R."/>
            <person name="De Haan G."/>
            <person name="DeGray S."/>
            <person name="DeMaso C."/>
            <person name="Dhargay N."/>
            <person name="Dooley K."/>
            <person name="Dooley E."/>
            <person name="Doricent M."/>
            <person name="Dorje P."/>
            <person name="Dorjee K."/>
            <person name="Dupes A."/>
            <person name="Elong R."/>
            <person name="Falk J."/>
            <person name="Farina A."/>
            <person name="Faro S."/>
            <person name="Ferguson D."/>
            <person name="Fisher S."/>
            <person name="Foley C.D."/>
            <person name="Franke A."/>
            <person name="Friedrich D."/>
            <person name="Gadbois L."/>
            <person name="Gearin G."/>
            <person name="Gearin C.R."/>
            <person name="Giannoukos G."/>
            <person name="Goode T."/>
            <person name="Graham J."/>
            <person name="Grandbois E."/>
            <person name="Grewal S."/>
            <person name="Gyaltsen K."/>
            <person name="Hafez N."/>
            <person name="Hagos B."/>
            <person name="Hall J."/>
            <person name="Henson C."/>
            <person name="Hollinger A."/>
            <person name="Honan T."/>
            <person name="Huard M.D."/>
            <person name="Hughes L."/>
            <person name="Hurhula B."/>
            <person name="Husby M.E."/>
            <person name="Kamat A."/>
            <person name="Kanga B."/>
            <person name="Kashin S."/>
            <person name="Khazanovich D."/>
            <person name="Kisner P."/>
            <person name="Lance K."/>
            <person name="Lara M."/>
            <person name="Lee W."/>
            <person name="Lennon N."/>
            <person name="Letendre F."/>
            <person name="LeVine R."/>
            <person name="Lipovsky A."/>
            <person name="Liu X."/>
            <person name="Liu J."/>
            <person name="Liu S."/>
            <person name="Lokyitsang T."/>
            <person name="Lokyitsang Y."/>
            <person name="Lubonja R."/>
            <person name="Lui A."/>
            <person name="MacDonald P."/>
            <person name="Magnisalis V."/>
            <person name="Maru K."/>
            <person name="Matthews C."/>
            <person name="McCusker W."/>
            <person name="McDonough S."/>
            <person name="Mehta T."/>
            <person name="Meldrim J."/>
            <person name="Meneus L."/>
            <person name="Mihai O."/>
            <person name="Mihalev A."/>
            <person name="Mihova T."/>
            <person name="Mittelman R."/>
            <person name="Mlenga V."/>
            <person name="Montmayeur A."/>
            <person name="Mulrain L."/>
            <person name="Navidi A."/>
            <person name="Naylor J."/>
            <person name="Negash T."/>
            <person name="Nguyen T."/>
            <person name="Nguyen N."/>
            <person name="Nicol R."/>
            <person name="Norbu C."/>
            <person name="Norbu N."/>
            <person name="Novod N."/>
            <person name="O'Neill B."/>
            <person name="Osman S."/>
            <person name="Markiewicz E."/>
            <person name="Oyono O.L."/>
            <person name="Patti C."/>
            <person name="Phunkhang P."/>
            <person name="Pierre F."/>
            <person name="Priest M."/>
            <person name="Raghuraman S."/>
            <person name="Rege F."/>
            <person name="Reyes R."/>
            <person name="Rise C."/>
            <person name="Rogov P."/>
            <person name="Ross K."/>
            <person name="Ryan E."/>
            <person name="Settipalli S."/>
            <person name="Shea T."/>
            <person name="Sherpa N."/>
            <person name="Shi L."/>
            <person name="Shih D."/>
            <person name="Sparrow T."/>
            <person name="Spaulding J."/>
            <person name="Stalker J."/>
            <person name="Stange-Thomann N."/>
            <person name="Stavropoulos S."/>
            <person name="Stone C."/>
            <person name="Strader C."/>
            <person name="Tesfaye S."/>
            <person name="Thomson T."/>
            <person name="Thoulutsang Y."/>
            <person name="Thoulutsang D."/>
            <person name="Topham K."/>
            <person name="Topping I."/>
            <person name="Tsamla T."/>
            <person name="Vassiliev H."/>
            <person name="Vo A."/>
            <person name="Wangchuk T."/>
            <person name="Wangdi T."/>
            <person name="Weiand M."/>
            <person name="Wilkinson J."/>
            <person name="Wilson A."/>
            <person name="Yadav S."/>
            <person name="Young G."/>
            <person name="Yu Q."/>
            <person name="Zembek L."/>
            <person name="Zhong D."/>
            <person name="Zimmer A."/>
            <person name="Zwirko Z."/>
            <person name="Jaffe D.B."/>
            <person name="Alvarez P."/>
            <person name="Brockman W."/>
            <person name="Butler J."/>
            <person name="Chin C."/>
            <person name="Gnerre S."/>
            <person name="Grabherr M."/>
            <person name="Kleber M."/>
            <person name="Mauceli E."/>
            <person name="MacCallum I."/>
        </authorList>
    </citation>
    <scope>NUCLEOTIDE SEQUENCE [LARGE SCALE GENOMIC DNA]</scope>
    <source>
        <strain evidence="1 2">TSC#14021-0224.01</strain>
    </source>
</reference>
<dbReference type="InterPro" id="IPR015946">
    <property type="entry name" value="KH_dom-like_a/b"/>
</dbReference>
<accession>B3NXH9</accession>
<evidence type="ECO:0000313" key="1">
    <source>
        <dbReference type="EMBL" id="EDV46938.2"/>
    </source>
</evidence>
<dbReference type="Pfam" id="PF02033">
    <property type="entry name" value="RBFA"/>
    <property type="match status" value="1"/>
</dbReference>
<dbReference type="AlphaFoldDB" id="B3NXH9"/>
<proteinExistence type="predicted"/>
<evidence type="ECO:0008006" key="3">
    <source>
        <dbReference type="Google" id="ProtNLM"/>
    </source>
</evidence>
<dbReference type="InterPro" id="IPR039212">
    <property type="entry name" value="RBFA_mitochondrial"/>
</dbReference>
<organism evidence="1 2">
    <name type="scientific">Drosophila erecta</name>
    <name type="common">Fruit fly</name>
    <dbReference type="NCBI Taxonomy" id="7220"/>
    <lineage>
        <taxon>Eukaryota</taxon>
        <taxon>Metazoa</taxon>
        <taxon>Ecdysozoa</taxon>
        <taxon>Arthropoda</taxon>
        <taxon>Hexapoda</taxon>
        <taxon>Insecta</taxon>
        <taxon>Pterygota</taxon>
        <taxon>Neoptera</taxon>
        <taxon>Endopterygota</taxon>
        <taxon>Diptera</taxon>
        <taxon>Brachycera</taxon>
        <taxon>Muscomorpha</taxon>
        <taxon>Ephydroidea</taxon>
        <taxon>Drosophilidae</taxon>
        <taxon>Drosophila</taxon>
        <taxon>Sophophora</taxon>
    </lineage>
</organism>
<dbReference type="Gene3D" id="3.30.300.20">
    <property type="match status" value="1"/>
</dbReference>
<dbReference type="OrthoDB" id="418445at2759"/>
<dbReference type="GO" id="GO:0006364">
    <property type="term" value="P:rRNA processing"/>
    <property type="evidence" value="ECO:0007669"/>
    <property type="project" value="InterPro"/>
</dbReference>
<dbReference type="InterPro" id="IPR000238">
    <property type="entry name" value="RbfA"/>
</dbReference>
<dbReference type="KEGG" id="der:6550711"/>
<dbReference type="SUPFAM" id="SSF89919">
    <property type="entry name" value="Ribosome-binding factor A, RbfA"/>
    <property type="match status" value="1"/>
</dbReference>
<keyword evidence="2" id="KW-1185">Reference proteome</keyword>
<dbReference type="InterPro" id="IPR023799">
    <property type="entry name" value="RbfA_dom_sf"/>
</dbReference>
<dbReference type="EMBL" id="CH954180">
    <property type="protein sequence ID" value="EDV46938.2"/>
    <property type="molecule type" value="Genomic_DNA"/>
</dbReference>
<dbReference type="HOGENOM" id="CLU_066501_1_0_1"/>
<dbReference type="eggNOG" id="KOG4700">
    <property type="taxonomic scope" value="Eukaryota"/>
</dbReference>
<reference evidence="1 2" key="2">
    <citation type="journal article" date="2008" name="Bioinformatics">
        <title>Assembly reconciliation.</title>
        <authorList>
            <person name="Zimin A.V."/>
            <person name="Smith D.R."/>
            <person name="Sutton G."/>
            <person name="Yorke J.A."/>
        </authorList>
    </citation>
    <scope>NUCLEOTIDE SEQUENCE [LARGE SCALE GENOMIC DNA]</scope>
    <source>
        <strain evidence="1 2">TSC#14021-0224.01</strain>
    </source>
</reference>